<dbReference type="GO" id="GO:0005524">
    <property type="term" value="F:ATP binding"/>
    <property type="evidence" value="ECO:0007669"/>
    <property type="project" value="UniProtKB-KW"/>
</dbReference>
<reference evidence="10 11" key="1">
    <citation type="submission" date="2024-06" db="EMBL/GenBank/DDBJ databases">
        <title>The Natural Products Discovery Center: Release of the First 8490 Sequenced Strains for Exploring Actinobacteria Biosynthetic Diversity.</title>
        <authorList>
            <person name="Kalkreuter E."/>
            <person name="Kautsar S.A."/>
            <person name="Yang D."/>
            <person name="Bader C.D."/>
            <person name="Teijaro C.N."/>
            <person name="Fluegel L."/>
            <person name="Davis C.M."/>
            <person name="Simpson J.R."/>
            <person name="Lauterbach L."/>
            <person name="Steele A.D."/>
            <person name="Gui C."/>
            <person name="Meng S."/>
            <person name="Li G."/>
            <person name="Viehrig K."/>
            <person name="Ye F."/>
            <person name="Su P."/>
            <person name="Kiefer A.F."/>
            <person name="Nichols A."/>
            <person name="Cepeda A.J."/>
            <person name="Yan W."/>
            <person name="Fan B."/>
            <person name="Jiang Y."/>
            <person name="Adhikari A."/>
            <person name="Zheng C.-J."/>
            <person name="Schuster L."/>
            <person name="Cowan T.M."/>
            <person name="Smanski M.J."/>
            <person name="Chevrette M.G."/>
            <person name="De Carvalho L.P.S."/>
            <person name="Shen B."/>
        </authorList>
    </citation>
    <scope>NUCLEOTIDE SEQUENCE [LARGE SCALE GENOMIC DNA]</scope>
    <source>
        <strain evidence="10 11">NPDC050671</strain>
    </source>
</reference>
<keyword evidence="6 10" id="KW-0067">ATP-binding</keyword>
<dbReference type="InterPro" id="IPR050388">
    <property type="entry name" value="ABC_Ni/Peptide_Import"/>
</dbReference>
<proteinExistence type="inferred from homology"/>
<evidence type="ECO:0000256" key="4">
    <source>
        <dbReference type="ARBA" id="ARBA00022475"/>
    </source>
</evidence>
<dbReference type="EMBL" id="JBFAIH010000022">
    <property type="protein sequence ID" value="MEV0366758.1"/>
    <property type="molecule type" value="Genomic_DNA"/>
</dbReference>
<dbReference type="SUPFAM" id="SSF52540">
    <property type="entry name" value="P-loop containing nucleoside triphosphate hydrolases"/>
    <property type="match status" value="1"/>
</dbReference>
<evidence type="ECO:0000256" key="3">
    <source>
        <dbReference type="ARBA" id="ARBA00022448"/>
    </source>
</evidence>
<feature type="region of interest" description="Disordered" evidence="8">
    <location>
        <begin position="1"/>
        <end position="24"/>
    </location>
</feature>
<dbReference type="InterPro" id="IPR027417">
    <property type="entry name" value="P-loop_NTPase"/>
</dbReference>
<dbReference type="InterPro" id="IPR003593">
    <property type="entry name" value="AAA+_ATPase"/>
</dbReference>
<dbReference type="InterPro" id="IPR017871">
    <property type="entry name" value="ABC_transporter-like_CS"/>
</dbReference>
<evidence type="ECO:0000256" key="8">
    <source>
        <dbReference type="SAM" id="MobiDB-lite"/>
    </source>
</evidence>
<dbReference type="NCBIfam" id="TIGR01727">
    <property type="entry name" value="oligo_HPY"/>
    <property type="match status" value="1"/>
</dbReference>
<dbReference type="CDD" id="cd03257">
    <property type="entry name" value="ABC_NikE_OppD_transporters"/>
    <property type="match status" value="1"/>
</dbReference>
<protein>
    <submittedName>
        <fullName evidence="10">ABC transporter ATP-binding protein</fullName>
    </submittedName>
</protein>
<feature type="domain" description="ABC transporter" evidence="9">
    <location>
        <begin position="27"/>
        <end position="278"/>
    </location>
</feature>
<dbReference type="Gene3D" id="3.40.50.300">
    <property type="entry name" value="P-loop containing nucleotide triphosphate hydrolases"/>
    <property type="match status" value="1"/>
</dbReference>
<keyword evidence="4" id="KW-1003">Cell membrane</keyword>
<dbReference type="InterPro" id="IPR013563">
    <property type="entry name" value="Oligopep_ABC_C"/>
</dbReference>
<organism evidence="10 11">
    <name type="scientific">Nocardia fusca</name>
    <dbReference type="NCBI Taxonomy" id="941183"/>
    <lineage>
        <taxon>Bacteria</taxon>
        <taxon>Bacillati</taxon>
        <taxon>Actinomycetota</taxon>
        <taxon>Actinomycetes</taxon>
        <taxon>Mycobacteriales</taxon>
        <taxon>Nocardiaceae</taxon>
        <taxon>Nocardia</taxon>
    </lineage>
</organism>
<dbReference type="Proteomes" id="UP001551658">
    <property type="component" value="Unassembled WGS sequence"/>
</dbReference>
<evidence type="ECO:0000313" key="11">
    <source>
        <dbReference type="Proteomes" id="UP001551658"/>
    </source>
</evidence>
<dbReference type="PANTHER" id="PTHR43297">
    <property type="entry name" value="OLIGOPEPTIDE TRANSPORT ATP-BINDING PROTEIN APPD"/>
    <property type="match status" value="1"/>
</dbReference>
<keyword evidence="11" id="KW-1185">Reference proteome</keyword>
<dbReference type="InterPro" id="IPR003439">
    <property type="entry name" value="ABC_transporter-like_ATP-bd"/>
</dbReference>
<gene>
    <name evidence="10" type="ORF">AB0H72_29095</name>
</gene>
<dbReference type="PROSITE" id="PS00211">
    <property type="entry name" value="ABC_TRANSPORTER_1"/>
    <property type="match status" value="1"/>
</dbReference>
<comment type="similarity">
    <text evidence="2">Belongs to the ABC transporter superfamily.</text>
</comment>
<comment type="subcellular location">
    <subcellularLocation>
        <location evidence="1">Cell membrane</location>
        <topology evidence="1">Peripheral membrane protein</topology>
    </subcellularLocation>
</comment>
<keyword evidence="7" id="KW-0472">Membrane</keyword>
<accession>A0ABV3FGE0</accession>
<dbReference type="PANTHER" id="PTHR43297:SF2">
    <property type="entry name" value="DIPEPTIDE TRANSPORT ATP-BINDING PROTEIN DPPD"/>
    <property type="match status" value="1"/>
</dbReference>
<dbReference type="Pfam" id="PF00005">
    <property type="entry name" value="ABC_tran"/>
    <property type="match status" value="1"/>
</dbReference>
<evidence type="ECO:0000259" key="9">
    <source>
        <dbReference type="PROSITE" id="PS50893"/>
    </source>
</evidence>
<evidence type="ECO:0000256" key="5">
    <source>
        <dbReference type="ARBA" id="ARBA00022741"/>
    </source>
</evidence>
<dbReference type="PROSITE" id="PS50893">
    <property type="entry name" value="ABC_TRANSPORTER_2"/>
    <property type="match status" value="1"/>
</dbReference>
<evidence type="ECO:0000256" key="2">
    <source>
        <dbReference type="ARBA" id="ARBA00005417"/>
    </source>
</evidence>
<keyword evidence="5" id="KW-0547">Nucleotide-binding</keyword>
<name>A0ABV3FGE0_9NOCA</name>
<comment type="caution">
    <text evidence="10">The sequence shown here is derived from an EMBL/GenBank/DDBJ whole genome shotgun (WGS) entry which is preliminary data.</text>
</comment>
<dbReference type="SMART" id="SM00382">
    <property type="entry name" value="AAA"/>
    <property type="match status" value="1"/>
</dbReference>
<evidence type="ECO:0000256" key="6">
    <source>
        <dbReference type="ARBA" id="ARBA00022840"/>
    </source>
</evidence>
<evidence type="ECO:0000256" key="1">
    <source>
        <dbReference type="ARBA" id="ARBA00004202"/>
    </source>
</evidence>
<sequence length="377" mass="40590">MTSLDKVQDHPIPARSGPENPARPSALAVTDLRVWFDTPRGMVRAVDGVDLAVAPGSTLGIVGESGSGKSVLARTVMTILPRNSSIRPGSRIEIEGRDTSALDRREARALWGSRIAMVFQDPMTSLTPVLTIGQQLSETLRRHLALSRAEAVRRGEELLTSVGIPDARRRLGQYPHNLSGGMRQRVVIALALACSPRLLIADEPTTALDVTVQHQILTLLARLQRENEMAMILITHDLGVVAGRTDEIAVMYAGRVVEHAPTKELFRATRHPYTQALLRSIPRLGSPSHTRLEAIPGRPPIIIDPPPGCAFAPRCRYARPRCLAETPSLTAAADEGPRHRFACFYPAGTPEGEAALATNTAAGASAAGLPLDSRSVL</sequence>
<dbReference type="Pfam" id="PF08352">
    <property type="entry name" value="oligo_HPY"/>
    <property type="match status" value="1"/>
</dbReference>
<evidence type="ECO:0000256" key="7">
    <source>
        <dbReference type="ARBA" id="ARBA00023136"/>
    </source>
</evidence>
<evidence type="ECO:0000313" key="10">
    <source>
        <dbReference type="EMBL" id="MEV0366758.1"/>
    </source>
</evidence>
<keyword evidence="3" id="KW-0813">Transport</keyword>